<protein>
    <submittedName>
        <fullName evidence="3">STAS domain-containing protein</fullName>
    </submittedName>
</protein>
<evidence type="ECO:0000259" key="2">
    <source>
        <dbReference type="PROSITE" id="PS50801"/>
    </source>
</evidence>
<dbReference type="Gene3D" id="3.30.750.24">
    <property type="entry name" value="STAS domain"/>
    <property type="match status" value="1"/>
</dbReference>
<evidence type="ECO:0000313" key="3">
    <source>
        <dbReference type="EMBL" id="MBY9073723.1"/>
    </source>
</evidence>
<evidence type="ECO:0000256" key="1">
    <source>
        <dbReference type="SAM" id="MobiDB-lite"/>
    </source>
</evidence>
<organism evidence="3 4">
    <name type="scientific">Nocardioides jiangsuensis</name>
    <dbReference type="NCBI Taxonomy" id="2866161"/>
    <lineage>
        <taxon>Bacteria</taxon>
        <taxon>Bacillati</taxon>
        <taxon>Actinomycetota</taxon>
        <taxon>Actinomycetes</taxon>
        <taxon>Propionibacteriales</taxon>
        <taxon>Nocardioidaceae</taxon>
        <taxon>Nocardioides</taxon>
    </lineage>
</organism>
<accession>A0ABS7RFB9</accession>
<evidence type="ECO:0000313" key="4">
    <source>
        <dbReference type="Proteomes" id="UP000754710"/>
    </source>
</evidence>
<keyword evidence="4" id="KW-1185">Reference proteome</keyword>
<dbReference type="CDD" id="cd07043">
    <property type="entry name" value="STAS_anti-anti-sigma_factors"/>
    <property type="match status" value="1"/>
</dbReference>
<name>A0ABS7RFB9_9ACTN</name>
<dbReference type="PANTHER" id="PTHR33495:SF2">
    <property type="entry name" value="ANTI-SIGMA FACTOR ANTAGONIST TM_1081-RELATED"/>
    <property type="match status" value="1"/>
</dbReference>
<dbReference type="InterPro" id="IPR036513">
    <property type="entry name" value="STAS_dom_sf"/>
</dbReference>
<dbReference type="PANTHER" id="PTHR33495">
    <property type="entry name" value="ANTI-SIGMA FACTOR ANTAGONIST TM_1081-RELATED-RELATED"/>
    <property type="match status" value="1"/>
</dbReference>
<comment type="caution">
    <text evidence="3">The sequence shown here is derived from an EMBL/GenBank/DDBJ whole genome shotgun (WGS) entry which is preliminary data.</text>
</comment>
<sequence>MTDSGPGPDESSPLDQATPTAPTLVADTALPRVPTQLPATPVPAQVSAPEVLVSPFDLAVTPDDPRRTVITLTGELDLVSSPRLGHAIDDLVGAGPVDDVVLDLAGVTFCDVRGLTSVLGAHHAVVQAGGRLAVAGASKMMVRLLTLTGLHLVVVLV</sequence>
<proteinExistence type="predicted"/>
<feature type="region of interest" description="Disordered" evidence="1">
    <location>
        <begin position="1"/>
        <end position="26"/>
    </location>
</feature>
<dbReference type="RefSeq" id="WP_221023493.1">
    <property type="nucleotide sequence ID" value="NZ_JAIEZQ010000001.1"/>
</dbReference>
<dbReference type="PROSITE" id="PS50801">
    <property type="entry name" value="STAS"/>
    <property type="match status" value="1"/>
</dbReference>
<dbReference type="Pfam" id="PF13466">
    <property type="entry name" value="STAS_2"/>
    <property type="match status" value="1"/>
</dbReference>
<feature type="domain" description="STAS" evidence="2">
    <location>
        <begin position="69"/>
        <end position="157"/>
    </location>
</feature>
<reference evidence="3 4" key="1">
    <citation type="submission" date="2021-08" db="EMBL/GenBank/DDBJ databases">
        <title>Nocardioides bacterium WL0053 sp. nov., isolated from the sediment.</title>
        <authorList>
            <person name="Wang L."/>
            <person name="Zhang D."/>
            <person name="Zhang A."/>
        </authorList>
    </citation>
    <scope>NUCLEOTIDE SEQUENCE [LARGE SCALE GENOMIC DNA]</scope>
    <source>
        <strain evidence="3 4">WL0053</strain>
    </source>
</reference>
<dbReference type="SUPFAM" id="SSF52091">
    <property type="entry name" value="SpoIIaa-like"/>
    <property type="match status" value="1"/>
</dbReference>
<dbReference type="InterPro" id="IPR058548">
    <property type="entry name" value="MlaB-like_STAS"/>
</dbReference>
<dbReference type="EMBL" id="JAIEZQ010000001">
    <property type="protein sequence ID" value="MBY9073723.1"/>
    <property type="molecule type" value="Genomic_DNA"/>
</dbReference>
<gene>
    <name evidence="3" type="ORF">K1X13_02700</name>
</gene>
<dbReference type="InterPro" id="IPR002645">
    <property type="entry name" value="STAS_dom"/>
</dbReference>
<dbReference type="Proteomes" id="UP000754710">
    <property type="component" value="Unassembled WGS sequence"/>
</dbReference>